<evidence type="ECO:0000313" key="3">
    <source>
        <dbReference type="Proteomes" id="UP000268007"/>
    </source>
</evidence>
<feature type="signal peptide" evidence="1">
    <location>
        <begin position="1"/>
        <end position="24"/>
    </location>
</feature>
<dbReference type="EMBL" id="RBKU01000001">
    <property type="protein sequence ID" value="RKR85709.1"/>
    <property type="molecule type" value="Genomic_DNA"/>
</dbReference>
<proteinExistence type="predicted"/>
<accession>A0A495JCC0</accession>
<evidence type="ECO:0000313" key="2">
    <source>
        <dbReference type="EMBL" id="RKR85709.1"/>
    </source>
</evidence>
<keyword evidence="3" id="KW-1185">Reference proteome</keyword>
<evidence type="ECO:0000256" key="1">
    <source>
        <dbReference type="SAM" id="SignalP"/>
    </source>
</evidence>
<dbReference type="Proteomes" id="UP000268007">
    <property type="component" value="Unassembled WGS sequence"/>
</dbReference>
<reference evidence="2 3" key="1">
    <citation type="submission" date="2018-10" db="EMBL/GenBank/DDBJ databases">
        <title>Genomic Encyclopedia of Archaeal and Bacterial Type Strains, Phase II (KMG-II): from individual species to whole genera.</title>
        <authorList>
            <person name="Goeker M."/>
        </authorList>
    </citation>
    <scope>NUCLEOTIDE SEQUENCE [LARGE SCALE GENOMIC DNA]</scope>
    <source>
        <strain evidence="2 3">DSM 18602</strain>
    </source>
</reference>
<organism evidence="2 3">
    <name type="scientific">Mucilaginibacter gracilis</name>
    <dbReference type="NCBI Taxonomy" id="423350"/>
    <lineage>
        <taxon>Bacteria</taxon>
        <taxon>Pseudomonadati</taxon>
        <taxon>Bacteroidota</taxon>
        <taxon>Sphingobacteriia</taxon>
        <taxon>Sphingobacteriales</taxon>
        <taxon>Sphingobacteriaceae</taxon>
        <taxon>Mucilaginibacter</taxon>
    </lineage>
</organism>
<feature type="chain" id="PRO_5019856187" description="Outer membrane protein with beta-barrel domain" evidence="1">
    <location>
        <begin position="25"/>
        <end position="234"/>
    </location>
</feature>
<gene>
    <name evidence="2" type="ORF">BDD43_5980</name>
</gene>
<dbReference type="AlphaFoldDB" id="A0A495JCC0"/>
<comment type="caution">
    <text evidence="2">The sequence shown here is derived from an EMBL/GenBank/DDBJ whole genome shotgun (WGS) entry which is preliminary data.</text>
</comment>
<keyword evidence="1" id="KW-0732">Signal</keyword>
<protein>
    <recommendedName>
        <fullName evidence="4">Outer membrane protein with beta-barrel domain</fullName>
    </recommendedName>
</protein>
<evidence type="ECO:0008006" key="4">
    <source>
        <dbReference type="Google" id="ProtNLM"/>
    </source>
</evidence>
<sequence length="234" mass="26262">MRWFNFNGFKFILLLLLCNTVAKAQMGYQQFSIGVGYGTTIASAGEETKTASNATSISFNYHVTPFTAVSLEGQIGNLTSGDYVHDSYQKQFISNITMVALHADVQLGEFIDYSQSPFLNGIKNVYAGVGAGLLYSNITGIYFTTSTNYIIHSTNLIIPFRTGYEFKIFNKYDEPKFRVDVNYSLNAAFGSGLDGYDDPFSTAVSKFYHYFSVGVKYSFGPVRQYRKQIYFTPF</sequence>
<name>A0A495JCC0_9SPHI</name>